<dbReference type="EMBL" id="JAAQPF010000197">
    <property type="protein sequence ID" value="KAF5711160.1"/>
    <property type="molecule type" value="Genomic_DNA"/>
</dbReference>
<feature type="compositionally biased region" description="Low complexity" evidence="1">
    <location>
        <begin position="337"/>
        <end position="350"/>
    </location>
</feature>
<feature type="region of interest" description="Disordered" evidence="1">
    <location>
        <begin position="1"/>
        <end position="28"/>
    </location>
</feature>
<feature type="region of interest" description="Disordered" evidence="1">
    <location>
        <begin position="413"/>
        <end position="586"/>
    </location>
</feature>
<feature type="compositionally biased region" description="Pro residues" evidence="1">
    <location>
        <begin position="285"/>
        <end position="296"/>
    </location>
</feature>
<gene>
    <name evidence="2" type="ORF">FGLOB1_5155</name>
</gene>
<feature type="compositionally biased region" description="Polar residues" evidence="1">
    <location>
        <begin position="302"/>
        <end position="319"/>
    </location>
</feature>
<keyword evidence="3" id="KW-1185">Reference proteome</keyword>
<feature type="compositionally biased region" description="Basic and acidic residues" evidence="1">
    <location>
        <begin position="514"/>
        <end position="527"/>
    </location>
</feature>
<dbReference type="AlphaFoldDB" id="A0A8H5YH08"/>
<feature type="compositionally biased region" description="Pro residues" evidence="1">
    <location>
        <begin position="491"/>
        <end position="505"/>
    </location>
</feature>
<dbReference type="SUPFAM" id="SSF56784">
    <property type="entry name" value="HAD-like"/>
    <property type="match status" value="1"/>
</dbReference>
<accession>A0A8H5YH08</accession>
<dbReference type="Gene3D" id="3.40.50.1000">
    <property type="entry name" value="HAD superfamily/HAD-like"/>
    <property type="match status" value="1"/>
</dbReference>
<feature type="compositionally biased region" description="Basic and acidic residues" evidence="1">
    <location>
        <begin position="414"/>
        <end position="429"/>
    </location>
</feature>
<feature type="compositionally biased region" description="Pro residues" evidence="1">
    <location>
        <begin position="444"/>
        <end position="459"/>
    </location>
</feature>
<reference evidence="2 3" key="1">
    <citation type="submission" date="2020-05" db="EMBL/GenBank/DDBJ databases">
        <title>Identification and distribution of gene clusters putatively required for synthesis of sphingolipid metabolism inhibitors in phylogenetically diverse species of the filamentous fungus Fusarium.</title>
        <authorList>
            <person name="Kim H.-S."/>
            <person name="Busman M."/>
            <person name="Brown D.W."/>
            <person name="Divon H."/>
            <person name="Uhlig S."/>
            <person name="Proctor R.H."/>
        </authorList>
    </citation>
    <scope>NUCLEOTIDE SEQUENCE [LARGE SCALE GENOMIC DNA]</scope>
    <source>
        <strain evidence="2 3">NRRL 26131</strain>
    </source>
</reference>
<evidence type="ECO:0000313" key="3">
    <source>
        <dbReference type="Proteomes" id="UP000532311"/>
    </source>
</evidence>
<feature type="compositionally biased region" description="Polar residues" evidence="1">
    <location>
        <begin position="365"/>
        <end position="390"/>
    </location>
</feature>
<comment type="caution">
    <text evidence="2">The sequence shown here is derived from an EMBL/GenBank/DDBJ whole genome shotgun (WGS) entry which is preliminary data.</text>
</comment>
<feature type="region of interest" description="Disordered" evidence="1">
    <location>
        <begin position="278"/>
        <end position="398"/>
    </location>
</feature>
<sequence>MSSQASSSKEVVAPNPQPPPKPPEELPKELQGGKFIFFTLDTLFNRDYAIECALKKCKDRNKDLESKSMDELKRAYRGAMDEAYQKHIETQLRWRGLHHNSNSQGPTDKVGLMFQQLKLNLPSASDRTLLSNEFAAEFNRNRFEATGASHLLAQLKRLEYSIVLVDHSFDWEVVKDLGFWHDVGAMILTEDLLVRKPNPRVFQKALDGCEVSARTALIVGCSVEEDIRGILDAGAEPILYMPGHNYMTMDVQGTRVLVVRTMAELSSEIHLRPENSQLVPAQHNQPPPRPQHPVHPPMVYAPQNQENPSDQNAAPSSARQRLPSMRLHPPTEDYGISSANLANRSSLSPSTQSYGPRAPTPATEVPTSSGQVSRSVSADSNSPVHSSGGSTPRGWLPSMRLYPLTEDYGISIRNHNEDRDQPRSRHDGYGHGTSRNRYTTQTEYPPPPPPIPPYRPPTPNHTRHQDLAGPWQGGHGYETSRGRYTTQGGNAPPPPPIPPYRPPTPSHAIYQDQTRSRREGREYETLENRYTVPGGYPPGPSTQRQSIAPELRDVAQSSLDLARHIGPTDSSSEDVDDQTGDMAGRQ</sequence>
<evidence type="ECO:0000256" key="1">
    <source>
        <dbReference type="SAM" id="MobiDB-lite"/>
    </source>
</evidence>
<dbReference type="InterPro" id="IPR036412">
    <property type="entry name" value="HAD-like_sf"/>
</dbReference>
<evidence type="ECO:0000313" key="2">
    <source>
        <dbReference type="EMBL" id="KAF5711160.1"/>
    </source>
</evidence>
<name>A0A8H5YH08_9HYPO</name>
<protein>
    <submittedName>
        <fullName evidence="2">Uncharacterized protein</fullName>
    </submittedName>
</protein>
<organism evidence="2 3">
    <name type="scientific">Fusarium globosum</name>
    <dbReference type="NCBI Taxonomy" id="78864"/>
    <lineage>
        <taxon>Eukaryota</taxon>
        <taxon>Fungi</taxon>
        <taxon>Dikarya</taxon>
        <taxon>Ascomycota</taxon>
        <taxon>Pezizomycotina</taxon>
        <taxon>Sordariomycetes</taxon>
        <taxon>Hypocreomycetidae</taxon>
        <taxon>Hypocreales</taxon>
        <taxon>Nectriaceae</taxon>
        <taxon>Fusarium</taxon>
        <taxon>Fusarium fujikuroi species complex</taxon>
    </lineage>
</organism>
<dbReference type="Proteomes" id="UP000532311">
    <property type="component" value="Unassembled WGS sequence"/>
</dbReference>
<proteinExistence type="predicted"/>
<dbReference type="InterPro" id="IPR023214">
    <property type="entry name" value="HAD_sf"/>
</dbReference>
<dbReference type="Gene3D" id="1.10.150.520">
    <property type="match status" value="1"/>
</dbReference>